<dbReference type="VEuPathDB" id="VectorBase:LOC119176196"/>
<name>A0A6G5AD13_RHIMP</name>
<keyword evidence="1" id="KW-0862">Zinc</keyword>
<dbReference type="GO" id="GO:0003676">
    <property type="term" value="F:nucleic acid binding"/>
    <property type="evidence" value="ECO:0007669"/>
    <property type="project" value="InterPro"/>
</dbReference>
<protein>
    <recommendedName>
        <fullName evidence="2">CCHC-type domain-containing protein</fullName>
    </recommendedName>
</protein>
<dbReference type="GO" id="GO:0008270">
    <property type="term" value="F:zinc ion binding"/>
    <property type="evidence" value="ECO:0007669"/>
    <property type="project" value="UniProtKB-KW"/>
</dbReference>
<dbReference type="InterPro" id="IPR036875">
    <property type="entry name" value="Znf_CCHC_sf"/>
</dbReference>
<proteinExistence type="predicted"/>
<feature type="domain" description="CCHC-type" evidence="2">
    <location>
        <begin position="153"/>
        <end position="167"/>
    </location>
</feature>
<keyword evidence="1" id="KW-0863">Zinc-finger</keyword>
<evidence type="ECO:0000313" key="3">
    <source>
        <dbReference type="EMBL" id="NIE48699.1"/>
    </source>
</evidence>
<dbReference type="Pfam" id="PF00098">
    <property type="entry name" value="zf-CCHC"/>
    <property type="match status" value="1"/>
</dbReference>
<dbReference type="InterPro" id="IPR001878">
    <property type="entry name" value="Znf_CCHC"/>
</dbReference>
<dbReference type="SUPFAM" id="SSF57756">
    <property type="entry name" value="Retrovirus zinc finger-like domains"/>
    <property type="match status" value="1"/>
</dbReference>
<reference evidence="3" key="1">
    <citation type="submission" date="2020-03" db="EMBL/GenBank/DDBJ databases">
        <title>A transcriptome and proteome of the tick Rhipicephalus microplus shaped by the genetic composition of its hosts and developmental stage.</title>
        <authorList>
            <person name="Garcia G.R."/>
            <person name="Ribeiro J.M.C."/>
            <person name="Maruyama S.R."/>
            <person name="Gardinasse L.G."/>
            <person name="Nelson K."/>
            <person name="Ferreira B.R."/>
            <person name="Andrade T.G."/>
            <person name="Santos I.K.F.M."/>
        </authorList>
    </citation>
    <scope>NUCLEOTIDE SEQUENCE</scope>
    <source>
        <strain evidence="3">NSGR</strain>
        <tissue evidence="3">Salivary glands</tissue>
    </source>
</reference>
<dbReference type="Gene3D" id="4.10.60.10">
    <property type="entry name" value="Zinc finger, CCHC-type"/>
    <property type="match status" value="1"/>
</dbReference>
<organism evidence="3">
    <name type="scientific">Rhipicephalus microplus</name>
    <name type="common">Cattle tick</name>
    <name type="synonym">Boophilus microplus</name>
    <dbReference type="NCBI Taxonomy" id="6941"/>
    <lineage>
        <taxon>Eukaryota</taxon>
        <taxon>Metazoa</taxon>
        <taxon>Ecdysozoa</taxon>
        <taxon>Arthropoda</taxon>
        <taxon>Chelicerata</taxon>
        <taxon>Arachnida</taxon>
        <taxon>Acari</taxon>
        <taxon>Parasitiformes</taxon>
        <taxon>Ixodida</taxon>
        <taxon>Ixodoidea</taxon>
        <taxon>Ixodidae</taxon>
        <taxon>Rhipicephalinae</taxon>
        <taxon>Rhipicephalus</taxon>
        <taxon>Boophilus</taxon>
    </lineage>
</organism>
<dbReference type="AlphaFoldDB" id="A0A6G5AD13"/>
<accession>A0A6G5AD13</accession>
<dbReference type="SMART" id="SM00343">
    <property type="entry name" value="ZnF_C2HC"/>
    <property type="match status" value="1"/>
</dbReference>
<dbReference type="EMBL" id="GIKN01006426">
    <property type="protein sequence ID" value="NIE48699.1"/>
    <property type="molecule type" value="Transcribed_RNA"/>
</dbReference>
<evidence type="ECO:0000259" key="2">
    <source>
        <dbReference type="PROSITE" id="PS50158"/>
    </source>
</evidence>
<dbReference type="PROSITE" id="PS50158">
    <property type="entry name" value="ZF_CCHC"/>
    <property type="match status" value="1"/>
</dbReference>
<keyword evidence="1" id="KW-0479">Metal-binding</keyword>
<evidence type="ECO:0000256" key="1">
    <source>
        <dbReference type="PROSITE-ProRule" id="PRU00047"/>
    </source>
</evidence>
<sequence>MRQETVLLRLLLTAHHNQNLSKFFAFHCLLSHSRKLVSACSVCFYLPFSLGLFRALLWYHFDVKEELNKPSTGDPDDVQLESSVIKSRKSGNISTKRQKCSKSFNENFIRINLKKKKFSRGHHKVNVRQLKYKEWKKKHTFSERTSCKSATSKCFKCGELGHWARSCSTNSSKLKIPEEPEVAHLPTLEEAAQMARGIKSSNISETSTKVFSSKDSSQQQDEVGTIMNESEIRDHAADMKGNERINVQPLLKADLDGKLPDTPEFVFEALHKMGFSEFRPGQEATIKEFYAVCQHCWCLQLAQESLCATNFQHICMHKNPTA</sequence>
<dbReference type="OrthoDB" id="18781at2759"/>